<name>M7SRC7_EUTLA</name>
<sequence length="89" mass="10112">MSPKTTTLDVTTMSFIAKPRLSRVPVSDLKPANKKLGIVNYTRDTTADNAARKWYMFPAVGNFNIQANNMQRTPWVWESIANVIARQRV</sequence>
<keyword evidence="2" id="KW-1185">Reference proteome</keyword>
<dbReference type="KEGG" id="ela:UCREL1_3948"/>
<gene>
    <name evidence="1" type="ORF">UCREL1_3948</name>
</gene>
<protein>
    <submittedName>
        <fullName evidence="1">Putative paired amphipathic helix protein</fullName>
    </submittedName>
</protein>
<dbReference type="HOGENOM" id="CLU_2454747_0_0_1"/>
<dbReference type="EMBL" id="KB706140">
    <property type="protein sequence ID" value="EMR69034.1"/>
    <property type="molecule type" value="Genomic_DNA"/>
</dbReference>
<dbReference type="AlphaFoldDB" id="M7SRC7"/>
<organism evidence="1 2">
    <name type="scientific">Eutypa lata (strain UCR-EL1)</name>
    <name type="common">Grapevine dieback disease fungus</name>
    <name type="synonym">Eutypa armeniacae</name>
    <dbReference type="NCBI Taxonomy" id="1287681"/>
    <lineage>
        <taxon>Eukaryota</taxon>
        <taxon>Fungi</taxon>
        <taxon>Dikarya</taxon>
        <taxon>Ascomycota</taxon>
        <taxon>Pezizomycotina</taxon>
        <taxon>Sordariomycetes</taxon>
        <taxon>Xylariomycetidae</taxon>
        <taxon>Xylariales</taxon>
        <taxon>Diatrypaceae</taxon>
        <taxon>Eutypa</taxon>
    </lineage>
</organism>
<proteinExistence type="predicted"/>
<accession>M7SRC7</accession>
<dbReference type="OrthoDB" id="2386090at2759"/>
<evidence type="ECO:0000313" key="1">
    <source>
        <dbReference type="EMBL" id="EMR69034.1"/>
    </source>
</evidence>
<evidence type="ECO:0000313" key="2">
    <source>
        <dbReference type="Proteomes" id="UP000012174"/>
    </source>
</evidence>
<reference evidence="2" key="1">
    <citation type="journal article" date="2013" name="Genome Announc.">
        <title>Draft genome sequence of the grapevine dieback fungus Eutypa lata UCR-EL1.</title>
        <authorList>
            <person name="Blanco-Ulate B."/>
            <person name="Rolshausen P.E."/>
            <person name="Cantu D."/>
        </authorList>
    </citation>
    <scope>NUCLEOTIDE SEQUENCE [LARGE SCALE GENOMIC DNA]</scope>
    <source>
        <strain evidence="2">UCR-EL1</strain>
    </source>
</reference>
<dbReference type="Proteomes" id="UP000012174">
    <property type="component" value="Unassembled WGS sequence"/>
</dbReference>